<dbReference type="InterPro" id="IPR000863">
    <property type="entry name" value="Sulfotransferase_dom"/>
</dbReference>
<dbReference type="EC" id="2.8.2.-" evidence="1"/>
<comment type="similarity">
    <text evidence="1">Belongs to the sulfotransferase 1 family.</text>
</comment>
<keyword evidence="1 4" id="KW-0808">Transferase</keyword>
<protein>
    <recommendedName>
        <fullName evidence="1">Sulfotransferase</fullName>
        <ecNumber evidence="1">2.8.2.-</ecNumber>
    </recommendedName>
</protein>
<accession>A0A6F9D9I0</accession>
<dbReference type="PANTHER" id="PTHR10704:SF71">
    <property type="entry name" value="CARBOHYDRATE SULFOTRANSFERASE 1-LIKE"/>
    <property type="match status" value="1"/>
</dbReference>
<feature type="compositionally biased region" description="Polar residues" evidence="2">
    <location>
        <begin position="94"/>
        <end position="103"/>
    </location>
</feature>
<organism evidence="4">
    <name type="scientific">Phallusia mammillata</name>
    <dbReference type="NCBI Taxonomy" id="59560"/>
    <lineage>
        <taxon>Eukaryota</taxon>
        <taxon>Metazoa</taxon>
        <taxon>Chordata</taxon>
        <taxon>Tunicata</taxon>
        <taxon>Ascidiacea</taxon>
        <taxon>Phlebobranchia</taxon>
        <taxon>Ascidiidae</taxon>
        <taxon>Phallusia</taxon>
    </lineage>
</organism>
<name>A0A6F9D9I0_9ASCI</name>
<dbReference type="InterPro" id="IPR051135">
    <property type="entry name" value="Gal/GlcNAc/GalNAc_ST"/>
</dbReference>
<evidence type="ECO:0000313" key="4">
    <source>
        <dbReference type="EMBL" id="CAB3230830.1"/>
    </source>
</evidence>
<dbReference type="AlphaFoldDB" id="A0A6F9D9I0"/>
<dbReference type="Gene3D" id="3.40.50.300">
    <property type="entry name" value="P-loop containing nucleotide triphosphate hydrolases"/>
    <property type="match status" value="1"/>
</dbReference>
<dbReference type="GO" id="GO:0006790">
    <property type="term" value="P:sulfur compound metabolic process"/>
    <property type="evidence" value="ECO:0007669"/>
    <property type="project" value="TreeGrafter"/>
</dbReference>
<dbReference type="Pfam" id="PF00685">
    <property type="entry name" value="Sulfotransfer_1"/>
    <property type="match status" value="1"/>
</dbReference>
<feature type="region of interest" description="Disordered" evidence="2">
    <location>
        <begin position="82"/>
        <end position="115"/>
    </location>
</feature>
<dbReference type="EMBL" id="LR783937">
    <property type="protein sequence ID" value="CAB3230830.1"/>
    <property type="molecule type" value="mRNA"/>
</dbReference>
<sequence>MTQIHNFTKYAVNYKTATRQAMESLFQVNKTDNETFPPAETELVKIHSISPNNSVNQTTIKKNVTNNKANTDSKILEAKTISNQSVTSREHSKSAISAQSVVTPSKDVKKPQSETSAYKVDPEKVAAMVRIVNNNIAFVTKHAQYYNEPIEELPLQTNGIIILTQNRSGSTFLGEIFDKHPDVFYNFEPLGFFDFGQKRHADKVEVVRRNLKCDFPDIPSLYKTLDLHHRALKTHCIVNNFCFRNHMRNLCGKEMCPFGNTNSCSGCGPVHLPRANHMCRKKKIAVAKLVRLRDIMPFKSIVEDPSYNLKFIHLIRDPRGIESSRLKLDRRLDVNHNSMLTCGSQLRNGIAGFANTTDTQWLKGRYYRIRYEDLAMDPFKYTEEIYKFAGLEFKQEIRNWIKLNTQQDPAQHSPWTTKRNSTSTMEAWRKHLPFKTVSQIQQNCPKVLDLYGYKPVYNETQLHDFRFRLVV</sequence>
<evidence type="ECO:0000256" key="1">
    <source>
        <dbReference type="RuleBase" id="RU361155"/>
    </source>
</evidence>
<evidence type="ECO:0000259" key="3">
    <source>
        <dbReference type="Pfam" id="PF00685"/>
    </source>
</evidence>
<evidence type="ECO:0000256" key="2">
    <source>
        <dbReference type="SAM" id="MobiDB-lite"/>
    </source>
</evidence>
<dbReference type="PANTHER" id="PTHR10704">
    <property type="entry name" value="CARBOHYDRATE SULFOTRANSFERASE"/>
    <property type="match status" value="1"/>
</dbReference>
<dbReference type="InterPro" id="IPR027417">
    <property type="entry name" value="P-loop_NTPase"/>
</dbReference>
<proteinExistence type="evidence at transcript level"/>
<dbReference type="GO" id="GO:0001517">
    <property type="term" value="F:N-acetylglucosamine 6-O-sulfotransferase activity"/>
    <property type="evidence" value="ECO:0007669"/>
    <property type="project" value="TreeGrafter"/>
</dbReference>
<dbReference type="SUPFAM" id="SSF52540">
    <property type="entry name" value="P-loop containing nucleoside triphosphate hydrolases"/>
    <property type="match status" value="1"/>
</dbReference>
<feature type="domain" description="Sulfotransferase" evidence="3">
    <location>
        <begin position="160"/>
        <end position="449"/>
    </location>
</feature>
<reference evidence="4" key="1">
    <citation type="submission" date="2020-04" db="EMBL/GenBank/DDBJ databases">
        <authorList>
            <person name="Neveu A P."/>
        </authorList>
    </citation>
    <scope>NUCLEOTIDE SEQUENCE</scope>
    <source>
        <tissue evidence="4">Whole embryo</tissue>
    </source>
</reference>
<gene>
    <name evidence="4" type="primary">Chst1-003</name>
</gene>
<dbReference type="GO" id="GO:0006044">
    <property type="term" value="P:N-acetylglucosamine metabolic process"/>
    <property type="evidence" value="ECO:0007669"/>
    <property type="project" value="TreeGrafter"/>
</dbReference>